<gene>
    <name evidence="3" type="ORF">GJU39_00365</name>
</gene>
<dbReference type="Pfam" id="PF18935">
    <property type="entry name" value="DUF5683"/>
    <property type="match status" value="1"/>
</dbReference>
<organism evidence="3 4">
    <name type="scientific">Pedobacter petrophilus</name>
    <dbReference type="NCBI Taxonomy" id="1908241"/>
    <lineage>
        <taxon>Bacteria</taxon>
        <taxon>Pseudomonadati</taxon>
        <taxon>Bacteroidota</taxon>
        <taxon>Sphingobacteriia</taxon>
        <taxon>Sphingobacteriales</taxon>
        <taxon>Sphingobacteriaceae</taxon>
        <taxon>Pedobacter</taxon>
    </lineage>
</organism>
<keyword evidence="4" id="KW-1185">Reference proteome</keyword>
<dbReference type="RefSeq" id="WP_154278694.1">
    <property type="nucleotide sequence ID" value="NZ_JBHUJQ010000001.1"/>
</dbReference>
<feature type="signal peptide" evidence="1">
    <location>
        <begin position="1"/>
        <end position="23"/>
    </location>
</feature>
<accession>A0A7K0FSD9</accession>
<name>A0A7K0FSD9_9SPHI</name>
<proteinExistence type="predicted"/>
<dbReference type="OrthoDB" id="9813910at2"/>
<reference evidence="3 4" key="1">
    <citation type="submission" date="2019-11" db="EMBL/GenBank/DDBJ databases">
        <title>Pedobacter petrophilus genome.</title>
        <authorList>
            <person name="Feldbauer M.J."/>
            <person name="Newman J.D."/>
        </authorList>
    </citation>
    <scope>NUCLEOTIDE SEQUENCE [LARGE SCALE GENOMIC DNA]</scope>
    <source>
        <strain evidence="3 4">LMG 29686</strain>
    </source>
</reference>
<keyword evidence="1" id="KW-0732">Signal</keyword>
<dbReference type="AlphaFoldDB" id="A0A7K0FSD9"/>
<evidence type="ECO:0000313" key="3">
    <source>
        <dbReference type="EMBL" id="MRX74525.1"/>
    </source>
</evidence>
<dbReference type="InterPro" id="IPR043738">
    <property type="entry name" value="DUF5683"/>
</dbReference>
<evidence type="ECO:0000259" key="2">
    <source>
        <dbReference type="Pfam" id="PF18935"/>
    </source>
</evidence>
<sequence length="244" mass="27521">MRIKKVLLLVSLFTFFLVNLAFAQVWDTVLKQADTLKSRNYAPIKVDSPKVMSRRDSAKAKYMNPGKVAGRKAVFRSMLIPGWGQLYNMQLLNDGYGTRAGKSQTLQKIYTTGKIVAIYGGFTALTLSYIESRKNYKIFLKEGQSRQLPVARRVDEFAPNPDLTRYSDQGVLDNKSVFKRNSQIVIFSYGLLYAANIVDAYVAARLHFFNIDDDLAFQIHPTVISSNTMYGFNAAPALKLSLTF</sequence>
<feature type="chain" id="PRO_5029566555" description="DUF5683 domain-containing protein" evidence="1">
    <location>
        <begin position="24"/>
        <end position="244"/>
    </location>
</feature>
<evidence type="ECO:0000256" key="1">
    <source>
        <dbReference type="SAM" id="SignalP"/>
    </source>
</evidence>
<feature type="domain" description="DUF5683" evidence="2">
    <location>
        <begin position="69"/>
        <end position="244"/>
    </location>
</feature>
<protein>
    <recommendedName>
        <fullName evidence="2">DUF5683 domain-containing protein</fullName>
    </recommendedName>
</protein>
<dbReference type="EMBL" id="WKKH01000001">
    <property type="protein sequence ID" value="MRX74525.1"/>
    <property type="molecule type" value="Genomic_DNA"/>
</dbReference>
<comment type="caution">
    <text evidence="3">The sequence shown here is derived from an EMBL/GenBank/DDBJ whole genome shotgun (WGS) entry which is preliminary data.</text>
</comment>
<dbReference type="Proteomes" id="UP000487757">
    <property type="component" value="Unassembled WGS sequence"/>
</dbReference>
<evidence type="ECO:0000313" key="4">
    <source>
        <dbReference type="Proteomes" id="UP000487757"/>
    </source>
</evidence>